<feature type="region of interest" description="Disordered" evidence="1">
    <location>
        <begin position="153"/>
        <end position="238"/>
    </location>
</feature>
<feature type="domain" description="PH" evidence="2">
    <location>
        <begin position="664"/>
        <end position="768"/>
    </location>
</feature>
<evidence type="ECO:0000256" key="1">
    <source>
        <dbReference type="SAM" id="MobiDB-lite"/>
    </source>
</evidence>
<keyword evidence="4" id="KW-1185">Reference proteome</keyword>
<dbReference type="InterPro" id="IPR011993">
    <property type="entry name" value="PH-like_dom_sf"/>
</dbReference>
<feature type="compositionally biased region" description="Polar residues" evidence="1">
    <location>
        <begin position="124"/>
        <end position="134"/>
    </location>
</feature>
<evidence type="ECO:0000313" key="4">
    <source>
        <dbReference type="Proteomes" id="UP001314263"/>
    </source>
</evidence>
<feature type="region of interest" description="Disordered" evidence="1">
    <location>
        <begin position="280"/>
        <end position="304"/>
    </location>
</feature>
<gene>
    <name evidence="3" type="ORF">CVIRNUC_002836</name>
</gene>
<name>A0AAV1HYS3_9CHLO</name>
<protein>
    <recommendedName>
        <fullName evidence="2">PH domain-containing protein</fullName>
    </recommendedName>
</protein>
<feature type="compositionally biased region" description="Low complexity" evidence="1">
    <location>
        <begin position="282"/>
        <end position="303"/>
    </location>
</feature>
<dbReference type="SUPFAM" id="SSF103657">
    <property type="entry name" value="BAR/IMD domain-like"/>
    <property type="match status" value="1"/>
</dbReference>
<feature type="compositionally biased region" description="Polar residues" evidence="1">
    <location>
        <begin position="153"/>
        <end position="164"/>
    </location>
</feature>
<reference evidence="3 4" key="1">
    <citation type="submission" date="2023-10" db="EMBL/GenBank/DDBJ databases">
        <authorList>
            <person name="Maclean D."/>
            <person name="Macfadyen A."/>
        </authorList>
    </citation>
    <scope>NUCLEOTIDE SEQUENCE [LARGE SCALE GENOMIC DNA]</scope>
</reference>
<organism evidence="3 4">
    <name type="scientific">Coccomyxa viridis</name>
    <dbReference type="NCBI Taxonomy" id="1274662"/>
    <lineage>
        <taxon>Eukaryota</taxon>
        <taxon>Viridiplantae</taxon>
        <taxon>Chlorophyta</taxon>
        <taxon>core chlorophytes</taxon>
        <taxon>Trebouxiophyceae</taxon>
        <taxon>Trebouxiophyceae incertae sedis</taxon>
        <taxon>Coccomyxaceae</taxon>
        <taxon>Coccomyxa</taxon>
    </lineage>
</organism>
<feature type="region of interest" description="Disordered" evidence="1">
    <location>
        <begin position="344"/>
        <end position="366"/>
    </location>
</feature>
<dbReference type="SMART" id="SM00233">
    <property type="entry name" value="PH"/>
    <property type="match status" value="1"/>
</dbReference>
<evidence type="ECO:0000313" key="3">
    <source>
        <dbReference type="EMBL" id="CAK0761188.1"/>
    </source>
</evidence>
<dbReference type="SUPFAM" id="SSF50729">
    <property type="entry name" value="PH domain-like"/>
    <property type="match status" value="1"/>
</dbReference>
<dbReference type="EMBL" id="CAUYUE010000004">
    <property type="protein sequence ID" value="CAK0761188.1"/>
    <property type="molecule type" value="Genomic_DNA"/>
</dbReference>
<accession>A0AAV1HYS3</accession>
<dbReference type="Gene3D" id="1.20.1270.60">
    <property type="entry name" value="Arfaptin homology (AH) domain/BAR domain"/>
    <property type="match status" value="1"/>
</dbReference>
<dbReference type="Gene3D" id="2.30.29.30">
    <property type="entry name" value="Pleckstrin-homology domain (PH domain)/Phosphotyrosine-binding domain (PTB)"/>
    <property type="match status" value="1"/>
</dbReference>
<proteinExistence type="predicted"/>
<dbReference type="Proteomes" id="UP001314263">
    <property type="component" value="Unassembled WGS sequence"/>
</dbReference>
<dbReference type="InterPro" id="IPR027267">
    <property type="entry name" value="AH/BAR_dom_sf"/>
</dbReference>
<feature type="region of interest" description="Disordered" evidence="1">
    <location>
        <begin position="1"/>
        <end position="134"/>
    </location>
</feature>
<dbReference type="InterPro" id="IPR001849">
    <property type="entry name" value="PH_domain"/>
</dbReference>
<dbReference type="PROSITE" id="PS50003">
    <property type="entry name" value="PH_DOMAIN"/>
    <property type="match status" value="1"/>
</dbReference>
<comment type="caution">
    <text evidence="3">The sequence shown here is derived from an EMBL/GenBank/DDBJ whole genome shotgun (WGS) entry which is preliminary data.</text>
</comment>
<dbReference type="AlphaFoldDB" id="A0AAV1HYS3"/>
<evidence type="ECO:0000259" key="2">
    <source>
        <dbReference type="PROSITE" id="PS50003"/>
    </source>
</evidence>
<sequence length="773" mass="81584">MGADADSGPDQIDAVRGAPSTTRKEASSDPSQSAAVDPHIPHPECPYPETALPRGRPRSSPSRKSPFTRGQGLQEAQLKPLQDVDFEIDFSLPPPHPQAAAVSPSKPDSRTASTEQQHAEPATSKDSQLTSDGAATLTTSAINVSPFALSDNSTQLHSLSSSTVPGAGSPLPAPEATNSEGGPVSSAEATPKQPDGQASSSLQPATPPLQTPSGQTPVSRPASVQEGEEASSSGSKLQGIAKGIQAAIERQLSVAGFRRHPTEDMEDAFPPLRSVAAEIETPAQSPRSGAASPAAGAPPSGDSFTRAFMHQARRLRGVVLNQKVNFSDVAQNPRLARAARAELNGHAPGPNAFAGNHTASASRPHDAEVERQRAVLLSVDTEAEQESAINRELAHVMCARLDAARRATERLLGVLQACANAEAAYTRTLTAASKVKLVGDCDGASVRGALDGFSDLPFMVGQAHATIGAGLSDTTKSMQEVVTALRLACIEISSESGKVHKAIDSTRRGLHSAFVDHQSTCRMTDDSALERARGRAARPFLEAADPWLTEARVVAAHGALHKAQAMEREFLTRAFAVVKDLELRRIAAIRSVVAAFAEAYKWGLSAVKADTAPLLSSVEEIDGEADLEELTASSEAAVETGATLAARQADALEAASQELLCSPDITKQGEMARWVSGSGRWMDCHCVLTRCGFLHWFAGNPPDPADIVPADSLSLARCQFETGEAQAQEFNLIEVAAGMFGRSRRLIFKASSMEECCEWAIVLREAIAECSRK</sequence>